<reference evidence="1" key="1">
    <citation type="submission" date="2022-05" db="EMBL/GenBank/DDBJ databases">
        <title>Chromosome-level genome of Chaenocephalus aceratus.</title>
        <authorList>
            <person name="Park H."/>
        </authorList>
    </citation>
    <scope>NUCLEOTIDE SEQUENCE</scope>
    <source>
        <strain evidence="1">KU_202001</strain>
    </source>
</reference>
<gene>
    <name evidence="1" type="ORF">KUCAC02_023455</name>
</gene>
<organism evidence="1 2">
    <name type="scientific">Chaenocephalus aceratus</name>
    <name type="common">Blackfin icefish</name>
    <name type="synonym">Chaenichthys aceratus</name>
    <dbReference type="NCBI Taxonomy" id="36190"/>
    <lineage>
        <taxon>Eukaryota</taxon>
        <taxon>Metazoa</taxon>
        <taxon>Chordata</taxon>
        <taxon>Craniata</taxon>
        <taxon>Vertebrata</taxon>
        <taxon>Euteleostomi</taxon>
        <taxon>Actinopterygii</taxon>
        <taxon>Neopterygii</taxon>
        <taxon>Teleostei</taxon>
        <taxon>Neoteleostei</taxon>
        <taxon>Acanthomorphata</taxon>
        <taxon>Eupercaria</taxon>
        <taxon>Perciformes</taxon>
        <taxon>Notothenioidei</taxon>
        <taxon>Channichthyidae</taxon>
        <taxon>Chaenocephalus</taxon>
    </lineage>
</organism>
<proteinExistence type="predicted"/>
<sequence>RDVTPCLGRSNKALTLYSDSHGSNTVNILMSWACVGTQPAKGLQGPAVKERDVEAYPQPMSTLISHIERVHSSNNAHREKKGGGWRYSHTCT</sequence>
<keyword evidence="2" id="KW-1185">Reference proteome</keyword>
<dbReference type="Proteomes" id="UP001057452">
    <property type="component" value="Chromosome 4"/>
</dbReference>
<evidence type="ECO:0000313" key="2">
    <source>
        <dbReference type="Proteomes" id="UP001057452"/>
    </source>
</evidence>
<feature type="non-terminal residue" evidence="1">
    <location>
        <position position="1"/>
    </location>
</feature>
<accession>A0ACB9XQ29</accession>
<feature type="non-terminal residue" evidence="1">
    <location>
        <position position="92"/>
    </location>
</feature>
<comment type="caution">
    <text evidence="1">The sequence shown here is derived from an EMBL/GenBank/DDBJ whole genome shotgun (WGS) entry which is preliminary data.</text>
</comment>
<protein>
    <submittedName>
        <fullName evidence="1">Uncharacterized protein</fullName>
    </submittedName>
</protein>
<dbReference type="EMBL" id="CM043788">
    <property type="protein sequence ID" value="KAI4829414.1"/>
    <property type="molecule type" value="Genomic_DNA"/>
</dbReference>
<name>A0ACB9XQ29_CHAAC</name>
<evidence type="ECO:0000313" key="1">
    <source>
        <dbReference type="EMBL" id="KAI4829414.1"/>
    </source>
</evidence>